<evidence type="ECO:0000256" key="6">
    <source>
        <dbReference type="ARBA" id="ARBA00022475"/>
    </source>
</evidence>
<evidence type="ECO:0000256" key="3">
    <source>
        <dbReference type="ARBA" id="ARBA00008741"/>
    </source>
</evidence>
<sequence>MPDAFSSFLTPWWPDVASFLRMGRHGLYVWPTLGICAVALAGEWLLLQQRERRLKANGGRGAGEHLR</sequence>
<dbReference type="NCBIfam" id="TIGR03141">
    <property type="entry name" value="cytochro_ccmD"/>
    <property type="match status" value="1"/>
</dbReference>
<keyword evidence="11 12" id="KW-0472">Membrane</keyword>
<keyword evidence="7 12" id="KW-0997">Cell inner membrane</keyword>
<protein>
    <recommendedName>
        <fullName evidence="4 12">Heme exporter protein D</fullName>
    </recommendedName>
</protein>
<keyword evidence="8 12" id="KW-0812">Transmembrane</keyword>
<keyword evidence="5 12" id="KW-0813">Transport</keyword>
<dbReference type="Proteomes" id="UP001057498">
    <property type="component" value="Chromosome"/>
</dbReference>
<evidence type="ECO:0000256" key="10">
    <source>
        <dbReference type="ARBA" id="ARBA00022989"/>
    </source>
</evidence>
<proteinExistence type="inferred from homology"/>
<feature type="transmembrane region" description="Helical" evidence="12">
    <location>
        <begin position="28"/>
        <end position="47"/>
    </location>
</feature>
<evidence type="ECO:0000256" key="8">
    <source>
        <dbReference type="ARBA" id="ARBA00022692"/>
    </source>
</evidence>
<dbReference type="RefSeq" id="WP_251970896.1">
    <property type="nucleotide sequence ID" value="NZ_AP025730.1"/>
</dbReference>
<evidence type="ECO:0000256" key="4">
    <source>
        <dbReference type="ARBA" id="ARBA00016461"/>
    </source>
</evidence>
<comment type="subcellular location">
    <subcellularLocation>
        <location evidence="2 12">Cell inner membrane</location>
        <topology evidence="2 12">Single-pass membrane protein</topology>
    </subcellularLocation>
</comment>
<evidence type="ECO:0000256" key="11">
    <source>
        <dbReference type="ARBA" id="ARBA00023136"/>
    </source>
</evidence>
<evidence type="ECO:0000256" key="7">
    <source>
        <dbReference type="ARBA" id="ARBA00022519"/>
    </source>
</evidence>
<name>A0ABN6PRC6_9BURK</name>
<evidence type="ECO:0000313" key="14">
    <source>
        <dbReference type="Proteomes" id="UP001057498"/>
    </source>
</evidence>
<comment type="function">
    <text evidence="1 12">Required for the export of heme to the periplasm for the biogenesis of c-type cytochromes.</text>
</comment>
<evidence type="ECO:0000256" key="1">
    <source>
        <dbReference type="ARBA" id="ARBA00002442"/>
    </source>
</evidence>
<accession>A0ABN6PRC6</accession>
<evidence type="ECO:0000313" key="13">
    <source>
        <dbReference type="EMBL" id="BDI07730.1"/>
    </source>
</evidence>
<evidence type="ECO:0000256" key="12">
    <source>
        <dbReference type="RuleBase" id="RU363101"/>
    </source>
</evidence>
<keyword evidence="14" id="KW-1185">Reference proteome</keyword>
<comment type="similarity">
    <text evidence="3 12">Belongs to the CcmD/CycX/HelD family.</text>
</comment>
<dbReference type="Pfam" id="PF04995">
    <property type="entry name" value="CcmD"/>
    <property type="match status" value="1"/>
</dbReference>
<evidence type="ECO:0000256" key="5">
    <source>
        <dbReference type="ARBA" id="ARBA00022448"/>
    </source>
</evidence>
<keyword evidence="10 12" id="KW-1133">Transmembrane helix</keyword>
<reference evidence="13" key="1">
    <citation type="submission" date="2022-04" db="EMBL/GenBank/DDBJ databases">
        <title>Whole genome sequence of Sphaerotilus sp. FB-5.</title>
        <authorList>
            <person name="Takeda M."/>
            <person name="Narihara S."/>
            <person name="Akimoto M."/>
            <person name="Akimoto R."/>
            <person name="Nishiyashiki S."/>
            <person name="Murakami T."/>
        </authorList>
    </citation>
    <scope>NUCLEOTIDE SEQUENCE</scope>
    <source>
        <strain evidence="13">FB-5</strain>
    </source>
</reference>
<gene>
    <name evidence="13" type="ORF">CATMQ487_47000</name>
</gene>
<keyword evidence="6 12" id="KW-1003">Cell membrane</keyword>
<evidence type="ECO:0000256" key="9">
    <source>
        <dbReference type="ARBA" id="ARBA00022748"/>
    </source>
</evidence>
<dbReference type="EMBL" id="AP025730">
    <property type="protein sequence ID" value="BDI07730.1"/>
    <property type="molecule type" value="Genomic_DNA"/>
</dbReference>
<keyword evidence="9 12" id="KW-0201">Cytochrome c-type biogenesis</keyword>
<dbReference type="InterPro" id="IPR007078">
    <property type="entry name" value="Haem_export_protD_CcmD"/>
</dbReference>
<evidence type="ECO:0000256" key="2">
    <source>
        <dbReference type="ARBA" id="ARBA00004377"/>
    </source>
</evidence>
<organism evidence="13 14">
    <name type="scientific">Sphaerotilus microaerophilus</name>
    <dbReference type="NCBI Taxonomy" id="2914710"/>
    <lineage>
        <taxon>Bacteria</taxon>
        <taxon>Pseudomonadati</taxon>
        <taxon>Pseudomonadota</taxon>
        <taxon>Betaproteobacteria</taxon>
        <taxon>Burkholderiales</taxon>
        <taxon>Sphaerotilaceae</taxon>
        <taxon>Sphaerotilus</taxon>
    </lineage>
</organism>